<feature type="signal peptide" evidence="6">
    <location>
        <begin position="1"/>
        <end position="21"/>
    </location>
</feature>
<dbReference type="InterPro" id="IPR000184">
    <property type="entry name" value="Bac_surfAg_D15"/>
</dbReference>
<feature type="domain" description="Bacterial surface antigen (D15)" evidence="7">
    <location>
        <begin position="406"/>
        <end position="769"/>
    </location>
</feature>
<dbReference type="PATRIC" id="fig|1339280.3.peg.2189"/>
<evidence type="ECO:0000313" key="8">
    <source>
        <dbReference type="EMBL" id="EXZ44517.1"/>
    </source>
</evidence>
<dbReference type="AlphaFoldDB" id="A0A015ZJD8"/>
<keyword evidence="2" id="KW-0812">Transmembrane</keyword>
<dbReference type="PANTHER" id="PTHR12815">
    <property type="entry name" value="SORTING AND ASSEMBLY MACHINERY SAMM50 PROTEIN FAMILY MEMBER"/>
    <property type="match status" value="1"/>
</dbReference>
<evidence type="ECO:0000256" key="3">
    <source>
        <dbReference type="ARBA" id="ARBA00022729"/>
    </source>
</evidence>
<reference evidence="8 9" key="1">
    <citation type="submission" date="2014-02" db="EMBL/GenBank/DDBJ databases">
        <authorList>
            <person name="Sears C."/>
            <person name="Carroll K."/>
            <person name="Sack B.R."/>
            <person name="Qadri F."/>
            <person name="Myers L.L."/>
            <person name="Chung G.-T."/>
            <person name="Escheverria P."/>
            <person name="Fraser C.M."/>
            <person name="Sadzewicz L."/>
            <person name="Shefchek K.A."/>
            <person name="Tallon L."/>
            <person name="Das S.P."/>
            <person name="Daugherty S."/>
            <person name="Mongodin E.F."/>
        </authorList>
    </citation>
    <scope>NUCLEOTIDE SEQUENCE [LARGE SCALE GENOMIC DNA]</scope>
    <source>
        <strain evidence="8 9">2-F-2 #4</strain>
    </source>
</reference>
<dbReference type="RefSeq" id="WP_032570555.1">
    <property type="nucleotide sequence ID" value="NZ_JGDM01000058.1"/>
</dbReference>
<dbReference type="PANTHER" id="PTHR12815:SF47">
    <property type="entry name" value="TRANSLOCATION AND ASSEMBLY MODULE SUBUNIT TAMA"/>
    <property type="match status" value="1"/>
</dbReference>
<comment type="caution">
    <text evidence="8">The sequence shown here is derived from an EMBL/GenBank/DDBJ whole genome shotgun (WGS) entry which is preliminary data.</text>
</comment>
<dbReference type="Pfam" id="PF01103">
    <property type="entry name" value="Omp85"/>
    <property type="match status" value="1"/>
</dbReference>
<proteinExistence type="predicted"/>
<evidence type="ECO:0000256" key="4">
    <source>
        <dbReference type="ARBA" id="ARBA00023136"/>
    </source>
</evidence>
<evidence type="ECO:0000256" key="6">
    <source>
        <dbReference type="SAM" id="SignalP"/>
    </source>
</evidence>
<accession>A0A015ZJD8</accession>
<dbReference type="Gene3D" id="2.40.160.50">
    <property type="entry name" value="membrane protein fhac: a member of the omp85/tpsb transporter family"/>
    <property type="match status" value="1"/>
</dbReference>
<keyword evidence="3 6" id="KW-0732">Signal</keyword>
<name>A0A015ZJD8_BACFG</name>
<evidence type="ECO:0000313" key="9">
    <source>
        <dbReference type="Proteomes" id="UP000022272"/>
    </source>
</evidence>
<evidence type="ECO:0000256" key="2">
    <source>
        <dbReference type="ARBA" id="ARBA00022692"/>
    </source>
</evidence>
<evidence type="ECO:0000259" key="7">
    <source>
        <dbReference type="Pfam" id="PF01103"/>
    </source>
</evidence>
<evidence type="ECO:0000256" key="5">
    <source>
        <dbReference type="ARBA" id="ARBA00023237"/>
    </source>
</evidence>
<protein>
    <submittedName>
        <fullName evidence="8">Surface antigen family protein</fullName>
    </submittedName>
</protein>
<feature type="chain" id="PRO_5001483028" evidence="6">
    <location>
        <begin position="22"/>
        <end position="770"/>
    </location>
</feature>
<keyword evidence="5" id="KW-0998">Cell outer membrane</keyword>
<dbReference type="InterPro" id="IPR039910">
    <property type="entry name" value="D15-like"/>
</dbReference>
<comment type="subcellular location">
    <subcellularLocation>
        <location evidence="1">Membrane</location>
    </subcellularLocation>
</comment>
<organism evidence="8 9">
    <name type="scientific">Bacteroides fragilis str. 2-F-2 #4</name>
    <dbReference type="NCBI Taxonomy" id="1339280"/>
    <lineage>
        <taxon>Bacteria</taxon>
        <taxon>Pseudomonadati</taxon>
        <taxon>Bacteroidota</taxon>
        <taxon>Bacteroidia</taxon>
        <taxon>Bacteroidales</taxon>
        <taxon>Bacteroidaceae</taxon>
        <taxon>Bacteroides</taxon>
    </lineage>
</organism>
<dbReference type="Proteomes" id="UP000022272">
    <property type="component" value="Unassembled WGS sequence"/>
</dbReference>
<gene>
    <name evidence="8" type="ORF">M076_2282</name>
</gene>
<dbReference type="PROSITE" id="PS51257">
    <property type="entry name" value="PROKAR_LIPOPROTEIN"/>
    <property type="match status" value="1"/>
</dbReference>
<sequence length="770" mass="89174">MKKGILYTILLYLALSLASCSATKFVPDGSYLLDEVKIHTDNKEIKPSDMRLYVRQNPNSKWFSTIKTQLYVYNWSGRDSTKWFNRFLRKIGDAPVIYNESDAIRSQEEIAKAVQNLGYMGASVKRTTKTKKKKLKLFYEITSGKPYIVRTLKYDISDKKIAEYLRNDSTQSMLRKGMLFDVNVLDAERQRITDYLLCNGYYKFNKDYITYTADTARNTHQVDLTLHLLPYKTYVGDTPKEHFQYKINKINFITDYDVLQSSALSSIEINDSLHYNGFPIYYKDKLYLRPKVLVDNLRFASGDLYDERNVQKTYTYFGRLSALKYTNIRFFETQNGDSTQLNCYVMLTKSKHKSISFELEGTNSAGDLGAAASVSFQHRNLFRGSETFMIKFRGAYEAISGLQPGYKNHNYTEYGVETSINFPNFLFPFLTSDFKRRIKATTEFGLQYNYQLRPEFSRTIASASWSYKWMQKQKIQHRIDLLDISYLYLPWISSQFQEDYINKDKDNYILKYNYENRLIVRMGYNYSYNSAGGALVNNTITTNSYSIRAGFESAGNILYGISKMINMRKNKDGEYAILGIPYAQYLKGDFDFAKNIIIDHRNSLAFHAGIGIAVPYGNAKVVPFEKRYFSGGANSVRGWSVRNLGPGSFAGDGNFMNQSGDIKLDASIEYRTRLFWKFRGAAFIDAGNIWTIREYENQPGGVFEFDKFYKQIAVAYGLGLRLDLDFFVLRFDGGMKAINPKYKKAKERYPIIHPRFSRDFAFHFAVGYPF</sequence>
<dbReference type="EMBL" id="JGDM01000058">
    <property type="protein sequence ID" value="EXZ44517.1"/>
    <property type="molecule type" value="Genomic_DNA"/>
</dbReference>
<keyword evidence="4" id="KW-0472">Membrane</keyword>
<evidence type="ECO:0000256" key="1">
    <source>
        <dbReference type="ARBA" id="ARBA00004370"/>
    </source>
</evidence>
<dbReference type="GO" id="GO:0019867">
    <property type="term" value="C:outer membrane"/>
    <property type="evidence" value="ECO:0007669"/>
    <property type="project" value="InterPro"/>
</dbReference>